<name>T1GV58_MEGSC</name>
<reference evidence="2" key="1">
    <citation type="submission" date="2013-02" db="EMBL/GenBank/DDBJ databases">
        <authorList>
            <person name="Hughes D."/>
        </authorList>
    </citation>
    <scope>NUCLEOTIDE SEQUENCE</scope>
    <source>
        <strain>Durham</strain>
        <strain evidence="2">NC isolate 2 -- Noor lab</strain>
    </source>
</reference>
<dbReference type="EMBL" id="CAQQ02185461">
    <property type="status" value="NOT_ANNOTATED_CDS"/>
    <property type="molecule type" value="Genomic_DNA"/>
</dbReference>
<dbReference type="HOGENOM" id="CLU_3144426_0_0_1"/>
<keyword evidence="2" id="KW-1185">Reference proteome</keyword>
<dbReference type="EnsemblMetazoa" id="MESCA007642-RA">
    <property type="protein sequence ID" value="MESCA007642-PA"/>
    <property type="gene ID" value="MESCA007642"/>
</dbReference>
<proteinExistence type="predicted"/>
<accession>T1GV58</accession>
<dbReference type="AlphaFoldDB" id="T1GV58"/>
<dbReference type="EMBL" id="CAQQ02185459">
    <property type="status" value="NOT_ANNOTATED_CDS"/>
    <property type="molecule type" value="Genomic_DNA"/>
</dbReference>
<dbReference type="EMBL" id="CAQQ02185460">
    <property type="status" value="NOT_ANNOTATED_CDS"/>
    <property type="molecule type" value="Genomic_DNA"/>
</dbReference>
<organism evidence="1 2">
    <name type="scientific">Megaselia scalaris</name>
    <name type="common">Humpbacked fly</name>
    <name type="synonym">Phora scalaris</name>
    <dbReference type="NCBI Taxonomy" id="36166"/>
    <lineage>
        <taxon>Eukaryota</taxon>
        <taxon>Metazoa</taxon>
        <taxon>Ecdysozoa</taxon>
        <taxon>Arthropoda</taxon>
        <taxon>Hexapoda</taxon>
        <taxon>Insecta</taxon>
        <taxon>Pterygota</taxon>
        <taxon>Neoptera</taxon>
        <taxon>Endopterygota</taxon>
        <taxon>Diptera</taxon>
        <taxon>Brachycera</taxon>
        <taxon>Muscomorpha</taxon>
        <taxon>Platypezoidea</taxon>
        <taxon>Phoridae</taxon>
        <taxon>Megaseliini</taxon>
        <taxon>Megaselia</taxon>
    </lineage>
</organism>
<evidence type="ECO:0000313" key="2">
    <source>
        <dbReference type="Proteomes" id="UP000015102"/>
    </source>
</evidence>
<protein>
    <submittedName>
        <fullName evidence="1">Uncharacterized protein</fullName>
    </submittedName>
</protein>
<dbReference type="Proteomes" id="UP000015102">
    <property type="component" value="Unassembled WGS sequence"/>
</dbReference>
<evidence type="ECO:0000313" key="1">
    <source>
        <dbReference type="EnsemblMetazoa" id="MESCA007642-PA"/>
    </source>
</evidence>
<sequence length="49" mass="5801">MGNVKYLYDTATRDELFRAMNQFDNPSKHIKLSQNLQQFQDCKGYEEKG</sequence>
<reference evidence="1" key="2">
    <citation type="submission" date="2015-06" db="UniProtKB">
        <authorList>
            <consortium name="EnsemblMetazoa"/>
        </authorList>
    </citation>
    <scope>IDENTIFICATION</scope>
</reference>